<dbReference type="Pfam" id="PF00850">
    <property type="entry name" value="Hist_deacetyl"/>
    <property type="match status" value="2"/>
</dbReference>
<keyword evidence="6" id="KW-0862">Zinc</keyword>
<keyword evidence="7" id="KW-0156">Chromatin regulator</keyword>
<evidence type="ECO:0000256" key="7">
    <source>
        <dbReference type="ARBA" id="ARBA00022853"/>
    </source>
</evidence>
<dbReference type="SUPFAM" id="SSF52768">
    <property type="entry name" value="Arginase/deacetylase"/>
    <property type="match status" value="1"/>
</dbReference>
<dbReference type="AlphaFoldDB" id="A0A438HR79"/>
<gene>
    <name evidence="9" type="primary">HDA8_1</name>
    <name evidence="9" type="ORF">CK203_043468</name>
</gene>
<accession>A0A438HR79</accession>
<comment type="similarity">
    <text evidence="2">Belongs to the histone deacetylase family.</text>
</comment>
<sequence length="343" mass="36868">MAGLSPSGGINVFWHEGMLKHDTGNGVFDTGMDPGFLDVLEKHPENSERLRNMVSILKRGPISPYISWHSGTPALISHLLSFHTPDRDGGKELCSGTFLNPGSWDAALLAAGTALSAMKHILDGHGKIAYALVRPPGHHAQPGQADGYCFLNNAGLAVQLALNSGCAKVAVVDIDVHYGNGTAEGFYHSDKVLTISLHMNHGSWGPSHPQSGSVDEIGVGKGLAIQKYEPEMMVLVVGQDSSAFDPNGRQCLTMEGYREIGQIVRKLADKYSDGRLLIVQEGGYQLTYSAYCLHATLEGVLNLPSPLLSDPIAYYPEDELMTTKVIDAIKKFQNSTAPFLKGG</sequence>
<dbReference type="GO" id="GO:0046872">
    <property type="term" value="F:metal ion binding"/>
    <property type="evidence" value="ECO:0007669"/>
    <property type="project" value="UniProtKB-KW"/>
</dbReference>
<dbReference type="InterPro" id="IPR037138">
    <property type="entry name" value="His_deacetylse_dom_sf"/>
</dbReference>
<dbReference type="InterPro" id="IPR023801">
    <property type="entry name" value="His_deacetylse_dom"/>
</dbReference>
<protein>
    <submittedName>
        <fullName evidence="9">Histone deacetylase 8</fullName>
    </submittedName>
</protein>
<keyword evidence="4" id="KW-0479">Metal-binding</keyword>
<evidence type="ECO:0000313" key="9">
    <source>
        <dbReference type="EMBL" id="RVW86949.1"/>
    </source>
</evidence>
<organism evidence="9 10">
    <name type="scientific">Vitis vinifera</name>
    <name type="common">Grape</name>
    <dbReference type="NCBI Taxonomy" id="29760"/>
    <lineage>
        <taxon>Eukaryota</taxon>
        <taxon>Viridiplantae</taxon>
        <taxon>Streptophyta</taxon>
        <taxon>Embryophyta</taxon>
        <taxon>Tracheophyta</taxon>
        <taxon>Spermatophyta</taxon>
        <taxon>Magnoliopsida</taxon>
        <taxon>eudicotyledons</taxon>
        <taxon>Gunneridae</taxon>
        <taxon>Pentapetalae</taxon>
        <taxon>rosids</taxon>
        <taxon>Vitales</taxon>
        <taxon>Vitaceae</taxon>
        <taxon>Viteae</taxon>
        <taxon>Vitis</taxon>
    </lineage>
</organism>
<dbReference type="Gene3D" id="3.40.800.20">
    <property type="entry name" value="Histone deacetylase domain"/>
    <property type="match status" value="2"/>
</dbReference>
<evidence type="ECO:0000256" key="6">
    <source>
        <dbReference type="ARBA" id="ARBA00022833"/>
    </source>
</evidence>
<evidence type="ECO:0000313" key="10">
    <source>
        <dbReference type="Proteomes" id="UP000288805"/>
    </source>
</evidence>
<dbReference type="EMBL" id="QGNW01000188">
    <property type="protein sequence ID" value="RVW86949.1"/>
    <property type="molecule type" value="Genomic_DNA"/>
</dbReference>
<dbReference type="Proteomes" id="UP000288805">
    <property type="component" value="Unassembled WGS sequence"/>
</dbReference>
<evidence type="ECO:0000256" key="2">
    <source>
        <dbReference type="ARBA" id="ARBA00005947"/>
    </source>
</evidence>
<keyword evidence="3" id="KW-0678">Repressor</keyword>
<comment type="cofactor">
    <cofactor evidence="1">
        <name>Zn(2+)</name>
        <dbReference type="ChEBI" id="CHEBI:29105"/>
    </cofactor>
</comment>
<keyword evidence="5" id="KW-0378">Hydrolase</keyword>
<proteinExistence type="inferred from homology"/>
<dbReference type="PANTHER" id="PTHR10625">
    <property type="entry name" value="HISTONE DEACETYLASE HDAC1-RELATED"/>
    <property type="match status" value="1"/>
</dbReference>
<name>A0A438HR79_VITVI</name>
<dbReference type="InterPro" id="IPR023696">
    <property type="entry name" value="Ureohydrolase_dom_sf"/>
</dbReference>
<dbReference type="PANTHER" id="PTHR10625:SF17">
    <property type="entry name" value="HISTONE DEACETYLASE 8"/>
    <property type="match status" value="1"/>
</dbReference>
<evidence type="ECO:0000259" key="8">
    <source>
        <dbReference type="Pfam" id="PF00850"/>
    </source>
</evidence>
<evidence type="ECO:0000256" key="1">
    <source>
        <dbReference type="ARBA" id="ARBA00001947"/>
    </source>
</evidence>
<feature type="domain" description="Histone deacetylase" evidence="8">
    <location>
        <begin position="224"/>
        <end position="298"/>
    </location>
</feature>
<dbReference type="GO" id="GO:0016787">
    <property type="term" value="F:hydrolase activity"/>
    <property type="evidence" value="ECO:0007669"/>
    <property type="project" value="UniProtKB-KW"/>
</dbReference>
<evidence type="ECO:0000256" key="4">
    <source>
        <dbReference type="ARBA" id="ARBA00022723"/>
    </source>
</evidence>
<evidence type="ECO:0000256" key="3">
    <source>
        <dbReference type="ARBA" id="ARBA00022491"/>
    </source>
</evidence>
<dbReference type="GO" id="GO:0006325">
    <property type="term" value="P:chromatin organization"/>
    <property type="evidence" value="ECO:0007669"/>
    <property type="project" value="UniProtKB-KW"/>
</dbReference>
<dbReference type="InterPro" id="IPR000286">
    <property type="entry name" value="HDACs"/>
</dbReference>
<comment type="caution">
    <text evidence="9">The sequence shown here is derived from an EMBL/GenBank/DDBJ whole genome shotgun (WGS) entry which is preliminary data.</text>
</comment>
<evidence type="ECO:0000256" key="5">
    <source>
        <dbReference type="ARBA" id="ARBA00022801"/>
    </source>
</evidence>
<reference evidence="9 10" key="1">
    <citation type="journal article" date="2018" name="PLoS Genet.">
        <title>Population sequencing reveals clonal diversity and ancestral inbreeding in the grapevine cultivar Chardonnay.</title>
        <authorList>
            <person name="Roach M.J."/>
            <person name="Johnson D.L."/>
            <person name="Bohlmann J."/>
            <person name="van Vuuren H.J."/>
            <person name="Jones S.J."/>
            <person name="Pretorius I.S."/>
            <person name="Schmidt S.A."/>
            <person name="Borneman A.R."/>
        </authorList>
    </citation>
    <scope>NUCLEOTIDE SEQUENCE [LARGE SCALE GENOMIC DNA]</scope>
    <source>
        <strain evidence="10">cv. Chardonnay</strain>
        <tissue evidence="9">Leaf</tissue>
    </source>
</reference>
<dbReference type="PRINTS" id="PR01270">
    <property type="entry name" value="HDASUPER"/>
</dbReference>
<feature type="domain" description="Histone deacetylase" evidence="8">
    <location>
        <begin position="43"/>
        <end position="222"/>
    </location>
</feature>